<dbReference type="Gene3D" id="3.40.50.620">
    <property type="entry name" value="HUPs"/>
    <property type="match status" value="1"/>
</dbReference>
<keyword evidence="11" id="KW-1185">Reference proteome</keyword>
<comment type="caution">
    <text evidence="10">The sequence shown here is derived from an EMBL/GenBank/DDBJ whole genome shotgun (WGS) entry which is preliminary data.</text>
</comment>
<dbReference type="CDD" id="cd01992">
    <property type="entry name" value="TilS_N"/>
    <property type="match status" value="1"/>
</dbReference>
<comment type="catalytic activity">
    <reaction evidence="6 7">
        <text>cytidine(34) in tRNA(Ile2) + L-lysine + ATP = lysidine(34) in tRNA(Ile2) + AMP + diphosphate + H(+)</text>
        <dbReference type="Rhea" id="RHEA:43744"/>
        <dbReference type="Rhea" id="RHEA-COMP:10625"/>
        <dbReference type="Rhea" id="RHEA-COMP:10670"/>
        <dbReference type="ChEBI" id="CHEBI:15378"/>
        <dbReference type="ChEBI" id="CHEBI:30616"/>
        <dbReference type="ChEBI" id="CHEBI:32551"/>
        <dbReference type="ChEBI" id="CHEBI:33019"/>
        <dbReference type="ChEBI" id="CHEBI:82748"/>
        <dbReference type="ChEBI" id="CHEBI:83665"/>
        <dbReference type="ChEBI" id="CHEBI:456215"/>
        <dbReference type="EC" id="6.3.4.19"/>
    </reaction>
</comment>
<evidence type="ECO:0000313" key="11">
    <source>
        <dbReference type="Proteomes" id="UP001183619"/>
    </source>
</evidence>
<dbReference type="Proteomes" id="UP001183619">
    <property type="component" value="Unassembled WGS sequence"/>
</dbReference>
<dbReference type="CDD" id="cd03143">
    <property type="entry name" value="A4_beta-galactosidase_middle_domain"/>
    <property type="match status" value="1"/>
</dbReference>
<evidence type="ECO:0000259" key="8">
    <source>
        <dbReference type="Pfam" id="PF01171"/>
    </source>
</evidence>
<feature type="domain" description="tRNA(Ile)-lysidine synthase substrate-binding" evidence="9">
    <location>
        <begin position="231"/>
        <end position="288"/>
    </location>
</feature>
<sequence>MTTPFWPDSSPHFLRCRHAVRGFADERAVVGLSGGADSLALVAAAAAEGIDIVAVCIDHGLQPHSATIAQQAAEQARKLGVPAEVIPVQVAAGNVEAQARHARYKALFSRADKEGRRVWVAHTANDQAETVLLSALRGHISPMRVNDQVTRPFLHITRTDTEQACRELGLDYWDDPMNADPAFRRVRIRTELIPLLADIAGYDVIPVLAQAGHTNAEEQQALDCYAEASVDVDTLAAMPKAVRTRSIHALLRENKAKVNAQILGQVEQLITNWRGQGAVDAGAWRVRRIGKVIVLESKNVETKG</sequence>
<dbReference type="PANTHER" id="PTHR43033">
    <property type="entry name" value="TRNA(ILE)-LYSIDINE SYNTHASE-RELATED"/>
    <property type="match status" value="1"/>
</dbReference>
<dbReference type="EMBL" id="JAVDYF010000001">
    <property type="protein sequence ID" value="MDR7353855.1"/>
    <property type="molecule type" value="Genomic_DNA"/>
</dbReference>
<dbReference type="PANTHER" id="PTHR43033:SF1">
    <property type="entry name" value="TRNA(ILE)-LYSIDINE SYNTHASE-RELATED"/>
    <property type="match status" value="1"/>
</dbReference>
<keyword evidence="4 7" id="KW-0547">Nucleotide-binding</keyword>
<keyword evidence="5 7" id="KW-0067">ATP-binding</keyword>
<keyword evidence="1 7" id="KW-0963">Cytoplasm</keyword>
<dbReference type="RefSeq" id="WP_277103790.1">
    <property type="nucleotide sequence ID" value="NZ_BAAAJS010000014.1"/>
</dbReference>
<keyword evidence="2 7" id="KW-0436">Ligase</keyword>
<dbReference type="InterPro" id="IPR011063">
    <property type="entry name" value="TilS/TtcA_N"/>
</dbReference>
<reference evidence="10 11" key="1">
    <citation type="submission" date="2023-07" db="EMBL/GenBank/DDBJ databases">
        <title>Sequencing the genomes of 1000 actinobacteria strains.</title>
        <authorList>
            <person name="Klenk H.-P."/>
        </authorList>
    </citation>
    <scope>NUCLEOTIDE SEQUENCE [LARGE SCALE GENOMIC DNA]</scope>
    <source>
        <strain evidence="10 11">DSM 44508</strain>
    </source>
</reference>
<name>A0ABU2B5G0_9CORY</name>
<comment type="subcellular location">
    <subcellularLocation>
        <location evidence="7">Cytoplasm</location>
    </subcellularLocation>
</comment>
<dbReference type="Pfam" id="PF01171">
    <property type="entry name" value="ATP_bind_3"/>
    <property type="match status" value="1"/>
</dbReference>
<organism evidence="10 11">
    <name type="scientific">Corynebacterium felinum</name>
    <dbReference type="NCBI Taxonomy" id="131318"/>
    <lineage>
        <taxon>Bacteria</taxon>
        <taxon>Bacillati</taxon>
        <taxon>Actinomycetota</taxon>
        <taxon>Actinomycetes</taxon>
        <taxon>Mycobacteriales</taxon>
        <taxon>Corynebacteriaceae</taxon>
        <taxon>Corynebacterium</taxon>
    </lineage>
</organism>
<evidence type="ECO:0000256" key="4">
    <source>
        <dbReference type="ARBA" id="ARBA00022741"/>
    </source>
</evidence>
<evidence type="ECO:0000256" key="5">
    <source>
        <dbReference type="ARBA" id="ARBA00022840"/>
    </source>
</evidence>
<accession>A0ABU2B5G0</accession>
<comment type="function">
    <text evidence="7">Ligates lysine onto the cytidine present at position 34 of the AUA codon-specific tRNA(Ile) that contains the anticodon CAU, in an ATP-dependent manner. Cytidine is converted to lysidine, thus changing the amino acid specificity of the tRNA from methionine to isoleucine.</text>
</comment>
<dbReference type="HAMAP" id="MF_01161">
    <property type="entry name" value="tRNA_Ile_lys_synt"/>
    <property type="match status" value="1"/>
</dbReference>
<dbReference type="InterPro" id="IPR012094">
    <property type="entry name" value="tRNA_Ile_lys_synt"/>
</dbReference>
<dbReference type="InterPro" id="IPR015262">
    <property type="entry name" value="tRNA_Ile_lys_synt_subst-bd"/>
</dbReference>
<protein>
    <recommendedName>
        <fullName evidence="7">tRNA(Ile)-lysidine synthase</fullName>
        <ecNumber evidence="7">6.3.4.19</ecNumber>
    </recommendedName>
    <alternativeName>
        <fullName evidence="7">tRNA(Ile)-2-lysyl-cytidine synthase</fullName>
    </alternativeName>
    <alternativeName>
        <fullName evidence="7">tRNA(Ile)-lysidine synthetase</fullName>
    </alternativeName>
</protein>
<evidence type="ECO:0000259" key="9">
    <source>
        <dbReference type="Pfam" id="PF09179"/>
    </source>
</evidence>
<evidence type="ECO:0000313" key="10">
    <source>
        <dbReference type="EMBL" id="MDR7353855.1"/>
    </source>
</evidence>
<comment type="similarity">
    <text evidence="7">Belongs to the tRNA(Ile)-lysidine synthase family.</text>
</comment>
<evidence type="ECO:0000256" key="6">
    <source>
        <dbReference type="ARBA" id="ARBA00048539"/>
    </source>
</evidence>
<gene>
    <name evidence="7" type="primary">tilS</name>
    <name evidence="10" type="ORF">J2S37_000393</name>
</gene>
<feature type="binding site" evidence="7">
    <location>
        <begin position="33"/>
        <end position="38"/>
    </location>
    <ligand>
        <name>ATP</name>
        <dbReference type="ChEBI" id="CHEBI:30616"/>
    </ligand>
</feature>
<comment type="domain">
    <text evidence="7">The N-terminal region contains the highly conserved SGGXDS motif, predicted to be a P-loop motif involved in ATP binding.</text>
</comment>
<dbReference type="NCBIfam" id="TIGR02432">
    <property type="entry name" value="lysidine_TilS_N"/>
    <property type="match status" value="1"/>
</dbReference>
<evidence type="ECO:0000256" key="3">
    <source>
        <dbReference type="ARBA" id="ARBA00022694"/>
    </source>
</evidence>
<evidence type="ECO:0000256" key="1">
    <source>
        <dbReference type="ARBA" id="ARBA00022490"/>
    </source>
</evidence>
<proteinExistence type="inferred from homology"/>
<dbReference type="InterPro" id="IPR014729">
    <property type="entry name" value="Rossmann-like_a/b/a_fold"/>
</dbReference>
<dbReference type="Pfam" id="PF09179">
    <property type="entry name" value="TilS"/>
    <property type="match status" value="1"/>
</dbReference>
<evidence type="ECO:0000256" key="2">
    <source>
        <dbReference type="ARBA" id="ARBA00022598"/>
    </source>
</evidence>
<evidence type="ECO:0000256" key="7">
    <source>
        <dbReference type="HAMAP-Rule" id="MF_01161"/>
    </source>
</evidence>
<dbReference type="EC" id="6.3.4.19" evidence="7"/>
<feature type="domain" description="tRNA(Ile)-lysidine/2-thiocytidine synthase N-terminal" evidence="8">
    <location>
        <begin position="28"/>
        <end position="190"/>
    </location>
</feature>
<dbReference type="InterPro" id="IPR012795">
    <property type="entry name" value="tRNA_Ile_lys_synt_N"/>
</dbReference>
<dbReference type="GO" id="GO:0032267">
    <property type="term" value="F:tRNA(Ile)-lysidine synthase activity"/>
    <property type="evidence" value="ECO:0007669"/>
    <property type="project" value="UniProtKB-EC"/>
</dbReference>
<dbReference type="SUPFAM" id="SSF52402">
    <property type="entry name" value="Adenine nucleotide alpha hydrolases-like"/>
    <property type="match status" value="1"/>
</dbReference>
<keyword evidence="3 7" id="KW-0819">tRNA processing</keyword>